<evidence type="ECO:0000313" key="2">
    <source>
        <dbReference type="Proteomes" id="UP000231644"/>
    </source>
</evidence>
<dbReference type="AlphaFoldDB" id="A0A1I1K7L4"/>
<organism evidence="1 2">
    <name type="scientific">Pseudooceanicola nitratireducens</name>
    <dbReference type="NCBI Taxonomy" id="517719"/>
    <lineage>
        <taxon>Bacteria</taxon>
        <taxon>Pseudomonadati</taxon>
        <taxon>Pseudomonadota</taxon>
        <taxon>Alphaproteobacteria</taxon>
        <taxon>Rhodobacterales</taxon>
        <taxon>Paracoccaceae</taxon>
        <taxon>Pseudooceanicola</taxon>
    </lineage>
</organism>
<dbReference type="Proteomes" id="UP000231644">
    <property type="component" value="Unassembled WGS sequence"/>
</dbReference>
<sequence length="75" mass="8299">MVAGIQSALLLVGPRRLRVDYKVTRKGGAIFAENDVLFECAMDGEATLLLTHDRSIPIAFEAHQLGKPFLRFTLV</sequence>
<dbReference type="RefSeq" id="WP_093452391.1">
    <property type="nucleotide sequence ID" value="NZ_FNZG01000003.1"/>
</dbReference>
<proteinExistence type="predicted"/>
<evidence type="ECO:0000313" key="1">
    <source>
        <dbReference type="EMBL" id="SFC56555.1"/>
    </source>
</evidence>
<accession>A0A1I1K7L4</accession>
<name>A0A1I1K7L4_9RHOB</name>
<reference evidence="1 2" key="1">
    <citation type="submission" date="2016-10" db="EMBL/GenBank/DDBJ databases">
        <authorList>
            <person name="de Groot N.N."/>
        </authorList>
    </citation>
    <scope>NUCLEOTIDE SEQUENCE [LARGE SCALE GENOMIC DNA]</scope>
    <source>
        <strain evidence="1 2">DSM 29619</strain>
    </source>
</reference>
<dbReference type="EMBL" id="FOLX01000001">
    <property type="protein sequence ID" value="SFC56555.1"/>
    <property type="molecule type" value="Genomic_DNA"/>
</dbReference>
<gene>
    <name evidence="1" type="ORF">SAMN05421762_1360</name>
</gene>
<keyword evidence="2" id="KW-1185">Reference proteome</keyword>
<protein>
    <submittedName>
        <fullName evidence="1">Uncharacterized protein</fullName>
    </submittedName>
</protein>